<protein>
    <submittedName>
        <fullName evidence="1">Uncharacterized protein</fullName>
    </submittedName>
</protein>
<dbReference type="EMBL" id="GBXM01006965">
    <property type="protein sequence ID" value="JAI01613.1"/>
    <property type="molecule type" value="Transcribed_RNA"/>
</dbReference>
<accession>A0A0E9XFU0</accession>
<dbReference type="AlphaFoldDB" id="A0A0E9XFU0"/>
<name>A0A0E9XFU0_ANGAN</name>
<evidence type="ECO:0000313" key="1">
    <source>
        <dbReference type="EMBL" id="JAI01613.1"/>
    </source>
</evidence>
<proteinExistence type="predicted"/>
<reference evidence="1" key="1">
    <citation type="submission" date="2014-11" db="EMBL/GenBank/DDBJ databases">
        <authorList>
            <person name="Amaro Gonzalez C."/>
        </authorList>
    </citation>
    <scope>NUCLEOTIDE SEQUENCE</scope>
</reference>
<sequence length="66" mass="7989">MHYILINNVLISNALFCYYFCYFPRVSKLQYFCLINIQFMYCKERLKTDCDESNTKMCCPELDMVC</sequence>
<organism evidence="1">
    <name type="scientific">Anguilla anguilla</name>
    <name type="common">European freshwater eel</name>
    <name type="synonym">Muraena anguilla</name>
    <dbReference type="NCBI Taxonomy" id="7936"/>
    <lineage>
        <taxon>Eukaryota</taxon>
        <taxon>Metazoa</taxon>
        <taxon>Chordata</taxon>
        <taxon>Craniata</taxon>
        <taxon>Vertebrata</taxon>
        <taxon>Euteleostomi</taxon>
        <taxon>Actinopterygii</taxon>
        <taxon>Neopterygii</taxon>
        <taxon>Teleostei</taxon>
        <taxon>Anguilliformes</taxon>
        <taxon>Anguillidae</taxon>
        <taxon>Anguilla</taxon>
    </lineage>
</organism>
<reference evidence="1" key="2">
    <citation type="journal article" date="2015" name="Fish Shellfish Immunol.">
        <title>Early steps in the European eel (Anguilla anguilla)-Vibrio vulnificus interaction in the gills: Role of the RtxA13 toxin.</title>
        <authorList>
            <person name="Callol A."/>
            <person name="Pajuelo D."/>
            <person name="Ebbesson L."/>
            <person name="Teles M."/>
            <person name="MacKenzie S."/>
            <person name="Amaro C."/>
        </authorList>
    </citation>
    <scope>NUCLEOTIDE SEQUENCE</scope>
</reference>